<organism evidence="2 3">
    <name type="scientific">Lupinus luteus</name>
    <name type="common">European yellow lupine</name>
    <dbReference type="NCBI Taxonomy" id="3873"/>
    <lineage>
        <taxon>Eukaryota</taxon>
        <taxon>Viridiplantae</taxon>
        <taxon>Streptophyta</taxon>
        <taxon>Embryophyta</taxon>
        <taxon>Tracheophyta</taxon>
        <taxon>Spermatophyta</taxon>
        <taxon>Magnoliopsida</taxon>
        <taxon>eudicotyledons</taxon>
        <taxon>Gunneridae</taxon>
        <taxon>Pentapetalae</taxon>
        <taxon>rosids</taxon>
        <taxon>fabids</taxon>
        <taxon>Fabales</taxon>
        <taxon>Fabaceae</taxon>
        <taxon>Papilionoideae</taxon>
        <taxon>50 kb inversion clade</taxon>
        <taxon>genistoids sensu lato</taxon>
        <taxon>core genistoids</taxon>
        <taxon>Genisteae</taxon>
        <taxon>Lupinus</taxon>
    </lineage>
</organism>
<protein>
    <submittedName>
        <fullName evidence="2">Uncharacterized protein</fullName>
    </submittedName>
</protein>
<dbReference type="Proteomes" id="UP001497480">
    <property type="component" value="Unassembled WGS sequence"/>
</dbReference>
<comment type="caution">
    <text evidence="2">The sequence shown here is derived from an EMBL/GenBank/DDBJ whole genome shotgun (WGS) entry which is preliminary data.</text>
</comment>
<dbReference type="EMBL" id="CAXHTB010000022">
    <property type="protein sequence ID" value="CAL0329975.1"/>
    <property type="molecule type" value="Genomic_DNA"/>
</dbReference>
<proteinExistence type="predicted"/>
<dbReference type="AlphaFoldDB" id="A0AAV1Y7U0"/>
<evidence type="ECO:0000313" key="2">
    <source>
        <dbReference type="EMBL" id="CAL0329975.1"/>
    </source>
</evidence>
<reference evidence="2 3" key="1">
    <citation type="submission" date="2024-03" db="EMBL/GenBank/DDBJ databases">
        <authorList>
            <person name="Martinez-Hernandez J."/>
        </authorList>
    </citation>
    <scope>NUCLEOTIDE SEQUENCE [LARGE SCALE GENOMIC DNA]</scope>
</reference>
<evidence type="ECO:0000256" key="1">
    <source>
        <dbReference type="SAM" id="MobiDB-lite"/>
    </source>
</evidence>
<evidence type="ECO:0000313" key="3">
    <source>
        <dbReference type="Proteomes" id="UP001497480"/>
    </source>
</evidence>
<name>A0AAV1Y7U0_LUPLU</name>
<gene>
    <name evidence="2" type="ORF">LLUT_LOCUS31035</name>
</gene>
<sequence>MRHSDVSTGQLRAEPSNPHRFARPFCFDQFIPAPGHNVKRVIFNLSELAGYWAHMMRKGTGAAFVIMPDEREGKMVLEYVRWWTFSYLSQGINKLLTFKEQQLSDQERVGSRSPPPPEPTYIWTHFRAGAATQIIATSERKGRFSTRHPDRPLPLKAILTFMDPRFKQRSTRKSQRYHTNGLSNRTYSKLLTSKRKKENKEYTRATTTRVSRPGGGKGSLFLEAKRPSRAIVKLSSSSCRARLYSRYSRGKLAPYSC</sequence>
<accession>A0AAV1Y7U0</accession>
<feature type="region of interest" description="Disordered" evidence="1">
    <location>
        <begin position="194"/>
        <end position="221"/>
    </location>
</feature>
<keyword evidence="3" id="KW-1185">Reference proteome</keyword>